<dbReference type="SUPFAM" id="SSF55729">
    <property type="entry name" value="Acyl-CoA N-acyltransferases (Nat)"/>
    <property type="match status" value="1"/>
</dbReference>
<evidence type="ECO:0000313" key="5">
    <source>
        <dbReference type="Proteomes" id="UP000887229"/>
    </source>
</evidence>
<dbReference type="InterPro" id="IPR000182">
    <property type="entry name" value="GNAT_dom"/>
</dbReference>
<evidence type="ECO:0000256" key="1">
    <source>
        <dbReference type="ARBA" id="ARBA00022679"/>
    </source>
</evidence>
<dbReference type="AlphaFoldDB" id="A0A9P7ZQ06"/>
<dbReference type="Proteomes" id="UP000887229">
    <property type="component" value="Unassembled WGS sequence"/>
</dbReference>
<dbReference type="GeneID" id="70291169"/>
<dbReference type="OrthoDB" id="30840at2759"/>
<dbReference type="Pfam" id="PF13673">
    <property type="entry name" value="Acetyltransf_10"/>
    <property type="match status" value="1"/>
</dbReference>
<dbReference type="PROSITE" id="PS51186">
    <property type="entry name" value="GNAT"/>
    <property type="match status" value="1"/>
</dbReference>
<dbReference type="RefSeq" id="XP_046120128.1">
    <property type="nucleotide sequence ID" value="XM_046260266.1"/>
</dbReference>
<dbReference type="GO" id="GO:0004059">
    <property type="term" value="F:aralkylamine N-acetyltransferase activity"/>
    <property type="evidence" value="ECO:0007669"/>
    <property type="project" value="TreeGrafter"/>
</dbReference>
<dbReference type="Gene3D" id="3.40.630.30">
    <property type="match status" value="1"/>
</dbReference>
<name>A0A9P7ZQ06_9HYPO</name>
<accession>A0A9P7ZQ06</accession>
<reference evidence="4" key="1">
    <citation type="journal article" date="2021" name="IMA Fungus">
        <title>Genomic characterization of three marine fungi, including Emericellopsis atlantica sp. nov. with signatures of a generalist lifestyle and marine biomass degradation.</title>
        <authorList>
            <person name="Hagestad O.C."/>
            <person name="Hou L."/>
            <person name="Andersen J.H."/>
            <person name="Hansen E.H."/>
            <person name="Altermark B."/>
            <person name="Li C."/>
            <person name="Kuhnert E."/>
            <person name="Cox R.J."/>
            <person name="Crous P.W."/>
            <person name="Spatafora J.W."/>
            <person name="Lail K."/>
            <person name="Amirebrahimi M."/>
            <person name="Lipzen A."/>
            <person name="Pangilinan J."/>
            <person name="Andreopoulos W."/>
            <person name="Hayes R.D."/>
            <person name="Ng V."/>
            <person name="Grigoriev I.V."/>
            <person name="Jackson S.A."/>
            <person name="Sutton T.D.S."/>
            <person name="Dobson A.D.W."/>
            <person name="Rama T."/>
        </authorList>
    </citation>
    <scope>NUCLEOTIDE SEQUENCE</scope>
    <source>
        <strain evidence="4">TS7</strain>
    </source>
</reference>
<dbReference type="InterPro" id="IPR051635">
    <property type="entry name" value="SNAT-like"/>
</dbReference>
<organism evidence="4 5">
    <name type="scientific">Emericellopsis atlantica</name>
    <dbReference type="NCBI Taxonomy" id="2614577"/>
    <lineage>
        <taxon>Eukaryota</taxon>
        <taxon>Fungi</taxon>
        <taxon>Dikarya</taxon>
        <taxon>Ascomycota</taxon>
        <taxon>Pezizomycotina</taxon>
        <taxon>Sordariomycetes</taxon>
        <taxon>Hypocreomycetidae</taxon>
        <taxon>Hypocreales</taxon>
        <taxon>Bionectriaceae</taxon>
        <taxon>Emericellopsis</taxon>
    </lineage>
</organism>
<feature type="domain" description="N-acetyltransferase" evidence="3">
    <location>
        <begin position="14"/>
        <end position="195"/>
    </location>
</feature>
<keyword evidence="5" id="KW-1185">Reference proteome</keyword>
<keyword evidence="1" id="KW-0808">Transferase</keyword>
<evidence type="ECO:0000313" key="4">
    <source>
        <dbReference type="EMBL" id="KAG9256204.1"/>
    </source>
</evidence>
<comment type="caution">
    <text evidence="4">The sequence shown here is derived from an EMBL/GenBank/DDBJ whole genome shotgun (WGS) entry which is preliminary data.</text>
</comment>
<evidence type="ECO:0000256" key="2">
    <source>
        <dbReference type="ARBA" id="ARBA00023315"/>
    </source>
</evidence>
<gene>
    <name evidence="4" type="ORF">F5Z01DRAFT_498496</name>
</gene>
<dbReference type="PANTHER" id="PTHR10908">
    <property type="entry name" value="SEROTONIN N-ACETYLTRANSFERASE"/>
    <property type="match status" value="1"/>
</dbReference>
<dbReference type="EMBL" id="MU251248">
    <property type="protein sequence ID" value="KAG9256204.1"/>
    <property type="molecule type" value="Genomic_DNA"/>
</dbReference>
<protein>
    <submittedName>
        <fullName evidence="4">Acyl-CoA N-acyltransferase</fullName>
    </submittedName>
</protein>
<sequence length="195" mass="21469">METVNFPGLSGKTAFVRPLTVGDVDACVRVESTFPEPERCSEEKFKYRLTVSPELCLGLFINEEGHDELIGHVIATRITSDRVTDDSMEMPQDWDGSRKVVKADDGLVIGNDANGSGIGVHGLVIVAEHQKKGLGRSLLNKYIEYLRNLDQKAECVAIIAHDHLLQFYESVGFINLGPSPCNFGGGGWYDMVLEL</sequence>
<proteinExistence type="predicted"/>
<dbReference type="GO" id="GO:0005737">
    <property type="term" value="C:cytoplasm"/>
    <property type="evidence" value="ECO:0007669"/>
    <property type="project" value="TreeGrafter"/>
</dbReference>
<evidence type="ECO:0000259" key="3">
    <source>
        <dbReference type="PROSITE" id="PS51186"/>
    </source>
</evidence>
<keyword evidence="2" id="KW-0012">Acyltransferase</keyword>
<dbReference type="InterPro" id="IPR016181">
    <property type="entry name" value="Acyl_CoA_acyltransferase"/>
</dbReference>
<dbReference type="CDD" id="cd04301">
    <property type="entry name" value="NAT_SF"/>
    <property type="match status" value="1"/>
</dbReference>
<dbReference type="PANTHER" id="PTHR10908:SF0">
    <property type="entry name" value="SEROTONIN N-ACETYLTRANSFERASE"/>
    <property type="match status" value="1"/>
</dbReference>